<protein>
    <submittedName>
        <fullName evidence="2">Uncharacterized protein</fullName>
    </submittedName>
</protein>
<dbReference type="EMBL" id="JAHQIW010000770">
    <property type="protein sequence ID" value="KAJ1349897.1"/>
    <property type="molecule type" value="Genomic_DNA"/>
</dbReference>
<organism evidence="2 3">
    <name type="scientific">Parelaphostrongylus tenuis</name>
    <name type="common">Meningeal worm</name>
    <dbReference type="NCBI Taxonomy" id="148309"/>
    <lineage>
        <taxon>Eukaryota</taxon>
        <taxon>Metazoa</taxon>
        <taxon>Ecdysozoa</taxon>
        <taxon>Nematoda</taxon>
        <taxon>Chromadorea</taxon>
        <taxon>Rhabditida</taxon>
        <taxon>Rhabditina</taxon>
        <taxon>Rhabditomorpha</taxon>
        <taxon>Strongyloidea</taxon>
        <taxon>Metastrongylidae</taxon>
        <taxon>Parelaphostrongylus</taxon>
    </lineage>
</organism>
<sequence length="307" mass="33976">MGFFAFVEQHAIPVLVAEKVKHVGKSVMLPALESEADDWNTEFMRSPPTYNDGTPRIVISGDDEELNEPLYARARRKYIPVDQQSLLPKEMFLKRQKGDIRKVSEITSCWVFVDFTVLGLKTSHCASPAQSSRWRDYENIVLEGSGAQQHNTRKWPGPSSSTCDSTSLSSNFGVSSPNTAVPPSCSPSSGPATDPNMQPSTSYAKFPWNNLPYGLQQHFYRAGVGQVPFMAAPQPWAPHETQNTPRLGPPTSPPHQTGTAVAQKPLERIGGTKFMAGLPSCPNPQTPESARRKRQRRSSRHRDSESD</sequence>
<dbReference type="Proteomes" id="UP001196413">
    <property type="component" value="Unassembled WGS sequence"/>
</dbReference>
<dbReference type="AlphaFoldDB" id="A0AAD5MJ38"/>
<feature type="region of interest" description="Disordered" evidence="1">
    <location>
        <begin position="145"/>
        <end position="201"/>
    </location>
</feature>
<gene>
    <name evidence="2" type="ORF">KIN20_005572</name>
</gene>
<feature type="compositionally biased region" description="Basic residues" evidence="1">
    <location>
        <begin position="291"/>
        <end position="300"/>
    </location>
</feature>
<feature type="region of interest" description="Disordered" evidence="1">
    <location>
        <begin position="233"/>
        <end position="307"/>
    </location>
</feature>
<accession>A0AAD5MJ38</accession>
<evidence type="ECO:0000313" key="2">
    <source>
        <dbReference type="EMBL" id="KAJ1349897.1"/>
    </source>
</evidence>
<name>A0AAD5MJ38_PARTN</name>
<keyword evidence="3" id="KW-1185">Reference proteome</keyword>
<evidence type="ECO:0000256" key="1">
    <source>
        <dbReference type="SAM" id="MobiDB-lite"/>
    </source>
</evidence>
<comment type="caution">
    <text evidence="2">The sequence shown here is derived from an EMBL/GenBank/DDBJ whole genome shotgun (WGS) entry which is preliminary data.</text>
</comment>
<proteinExistence type="predicted"/>
<feature type="compositionally biased region" description="Polar residues" evidence="1">
    <location>
        <begin position="171"/>
        <end position="201"/>
    </location>
</feature>
<feature type="compositionally biased region" description="Low complexity" evidence="1">
    <location>
        <begin position="159"/>
        <end position="170"/>
    </location>
</feature>
<reference evidence="2" key="1">
    <citation type="submission" date="2021-06" db="EMBL/GenBank/DDBJ databases">
        <title>Parelaphostrongylus tenuis whole genome reference sequence.</title>
        <authorList>
            <person name="Garwood T.J."/>
            <person name="Larsen P.A."/>
            <person name="Fountain-Jones N.M."/>
            <person name="Garbe J.R."/>
            <person name="Macchietto M.G."/>
            <person name="Kania S.A."/>
            <person name="Gerhold R.W."/>
            <person name="Richards J.E."/>
            <person name="Wolf T.M."/>
        </authorList>
    </citation>
    <scope>NUCLEOTIDE SEQUENCE</scope>
    <source>
        <strain evidence="2">MNPRO001-30</strain>
        <tissue evidence="2">Meninges</tissue>
    </source>
</reference>
<evidence type="ECO:0000313" key="3">
    <source>
        <dbReference type="Proteomes" id="UP001196413"/>
    </source>
</evidence>